<dbReference type="PANTHER" id="PTHR37309:SF1">
    <property type="entry name" value="SLR0284 PROTEIN"/>
    <property type="match status" value="1"/>
</dbReference>
<reference evidence="2 3" key="1">
    <citation type="submission" date="2019-08" db="EMBL/GenBank/DDBJ databases">
        <title>Bradymonadales sp. TMQ2.</title>
        <authorList>
            <person name="Liang Q."/>
        </authorList>
    </citation>
    <scope>NUCLEOTIDE SEQUENCE [LARGE SCALE GENOMIC DNA]</scope>
    <source>
        <strain evidence="2 3">TMQ2</strain>
    </source>
</reference>
<gene>
    <name evidence="2" type="ORF">FRC96_01595</name>
</gene>
<dbReference type="AlphaFoldDB" id="A0A5C6XH86"/>
<accession>A0A5C6XH86</accession>
<protein>
    <submittedName>
        <fullName evidence="2">Phage holin family protein</fullName>
    </submittedName>
</protein>
<evidence type="ECO:0000313" key="2">
    <source>
        <dbReference type="EMBL" id="TXD43483.1"/>
    </source>
</evidence>
<keyword evidence="1" id="KW-0812">Transmembrane</keyword>
<dbReference type="InterPro" id="IPR007165">
    <property type="entry name" value="Phage_holin_4_2"/>
</dbReference>
<dbReference type="PANTHER" id="PTHR37309">
    <property type="entry name" value="SLR0284 PROTEIN"/>
    <property type="match status" value="1"/>
</dbReference>
<dbReference type="EMBL" id="VOSL01000009">
    <property type="protein sequence ID" value="TXD43483.1"/>
    <property type="molecule type" value="Genomic_DNA"/>
</dbReference>
<dbReference type="Proteomes" id="UP000321046">
    <property type="component" value="Unassembled WGS sequence"/>
</dbReference>
<comment type="caution">
    <text evidence="2">The sequence shown here is derived from an EMBL/GenBank/DDBJ whole genome shotgun (WGS) entry which is preliminary data.</text>
</comment>
<feature type="transmembrane region" description="Helical" evidence="1">
    <location>
        <begin position="93"/>
        <end position="114"/>
    </location>
</feature>
<name>A0A5C6XH86_9DELT</name>
<keyword evidence="1" id="KW-1133">Transmembrane helix</keyword>
<feature type="transmembrane region" description="Helical" evidence="1">
    <location>
        <begin position="28"/>
        <end position="46"/>
    </location>
</feature>
<dbReference type="Pfam" id="PF04020">
    <property type="entry name" value="Phage_holin_4_2"/>
    <property type="match status" value="1"/>
</dbReference>
<feature type="transmembrane region" description="Helical" evidence="1">
    <location>
        <begin position="53"/>
        <end position="73"/>
    </location>
</feature>
<dbReference type="OrthoDB" id="9797048at2"/>
<dbReference type="RefSeq" id="WP_146972297.1">
    <property type="nucleotide sequence ID" value="NZ_VOSL01000009.1"/>
</dbReference>
<keyword evidence="1" id="KW-0472">Membrane</keyword>
<evidence type="ECO:0000313" key="3">
    <source>
        <dbReference type="Proteomes" id="UP000321046"/>
    </source>
</evidence>
<sequence>MGILLSWLVLTIAVWVTALVLPGVHVKSFGSAILVAALFGVLNFFLGWLFFTVFAIATLGLAVLLAFITRWIINAIILKLVDAMSDSIKIDSFGWALVAALVMSAAGSLAEWGIRAIGIG</sequence>
<organism evidence="2 3">
    <name type="scientific">Lujinxingia vulgaris</name>
    <dbReference type="NCBI Taxonomy" id="2600176"/>
    <lineage>
        <taxon>Bacteria</taxon>
        <taxon>Deltaproteobacteria</taxon>
        <taxon>Bradymonadales</taxon>
        <taxon>Lujinxingiaceae</taxon>
        <taxon>Lujinxingia</taxon>
    </lineage>
</organism>
<proteinExistence type="predicted"/>
<evidence type="ECO:0000256" key="1">
    <source>
        <dbReference type="SAM" id="Phobius"/>
    </source>
</evidence>